<protein>
    <submittedName>
        <fullName evidence="5">Uncharacterized protein LOC118419733 isoform X1</fullName>
    </submittedName>
</protein>
<evidence type="ECO:0000313" key="4">
    <source>
        <dbReference type="Proteomes" id="UP000001554"/>
    </source>
</evidence>
<dbReference type="Gene3D" id="1.20.1260.10">
    <property type="match status" value="1"/>
</dbReference>
<dbReference type="OrthoDB" id="5966378at2759"/>
<dbReference type="InterPro" id="IPR012347">
    <property type="entry name" value="Ferritin-like"/>
</dbReference>
<dbReference type="Proteomes" id="UP000001554">
    <property type="component" value="Chromosome 7"/>
</dbReference>
<dbReference type="AlphaFoldDB" id="A0A9J7LI64"/>
<feature type="domain" description="Iminophenyl-pyruvate dimer synthase" evidence="3">
    <location>
        <begin position="692"/>
        <end position="937"/>
    </location>
</feature>
<feature type="compositionally biased region" description="Acidic residues" evidence="2">
    <location>
        <begin position="113"/>
        <end position="124"/>
    </location>
</feature>
<dbReference type="PANTHER" id="PTHR34400:SF4">
    <property type="entry name" value="MEMBRANE PROTEIN"/>
    <property type="match status" value="1"/>
</dbReference>
<reference evidence="4" key="1">
    <citation type="journal article" date="2020" name="Nat. Ecol. Evol.">
        <title>Deeply conserved synteny resolves early events in vertebrate evolution.</title>
        <authorList>
            <person name="Simakov O."/>
            <person name="Marletaz F."/>
            <person name="Yue J.X."/>
            <person name="O'Connell B."/>
            <person name="Jenkins J."/>
            <person name="Brandt A."/>
            <person name="Calef R."/>
            <person name="Tung C.H."/>
            <person name="Huang T.K."/>
            <person name="Schmutz J."/>
            <person name="Satoh N."/>
            <person name="Yu J.K."/>
            <person name="Putnam N.H."/>
            <person name="Green R.E."/>
            <person name="Rokhsar D.S."/>
        </authorList>
    </citation>
    <scope>NUCLEOTIDE SEQUENCE [LARGE SCALE GENOMIC DNA]</scope>
    <source>
        <strain evidence="4">S238N-H82</strain>
    </source>
</reference>
<dbReference type="InterPro" id="IPR009078">
    <property type="entry name" value="Ferritin-like_SF"/>
</dbReference>
<reference evidence="5" key="2">
    <citation type="submission" date="2025-08" db="UniProtKB">
        <authorList>
            <consortium name="RefSeq"/>
        </authorList>
    </citation>
    <scope>IDENTIFICATION</scope>
    <source>
        <strain evidence="5">S238N-H82</strain>
        <tissue evidence="5">Testes</tissue>
    </source>
</reference>
<feature type="region of interest" description="Disordered" evidence="2">
    <location>
        <begin position="1057"/>
        <end position="1077"/>
    </location>
</feature>
<evidence type="ECO:0000259" key="3">
    <source>
        <dbReference type="Pfam" id="PF12902"/>
    </source>
</evidence>
<organism evidence="4 5">
    <name type="scientific">Branchiostoma floridae</name>
    <name type="common">Florida lancelet</name>
    <name type="synonym">Amphioxus</name>
    <dbReference type="NCBI Taxonomy" id="7739"/>
    <lineage>
        <taxon>Eukaryota</taxon>
        <taxon>Metazoa</taxon>
        <taxon>Chordata</taxon>
        <taxon>Cephalochordata</taxon>
        <taxon>Leptocardii</taxon>
        <taxon>Amphioxiformes</taxon>
        <taxon>Branchiostomatidae</taxon>
        <taxon>Branchiostoma</taxon>
    </lineage>
</organism>
<dbReference type="OMA" id="NTSINQX"/>
<dbReference type="KEGG" id="bfo:118419733"/>
<keyword evidence="1" id="KW-0175">Coiled coil</keyword>
<gene>
    <name evidence="5" type="primary">LOC118419733</name>
</gene>
<accession>A0A9J7LI64</accession>
<dbReference type="SUPFAM" id="SSF47240">
    <property type="entry name" value="Ferritin-like"/>
    <property type="match status" value="1"/>
</dbReference>
<evidence type="ECO:0000256" key="1">
    <source>
        <dbReference type="SAM" id="Coils"/>
    </source>
</evidence>
<sequence>MAFKRLLMLDPAAELQLKDQFRSILGSEKAEAVFEEAEKIMMEELQEEKKINKELDFNKNQKKAFNKLVKDVEHGKDPLHEQPATDHPIHGHMCDRNYQREQGQENNAGSIDDSCERDEDEVETEPTSSSAILRLNFAGRFLADVSTYNNDWSNFDIHKFDPMHNPHFNPKGSNDFRLVDCKVTKVCLKDGHCVENDPIVGQPIIGSDSTTAGKLVDLDTDNQVQSEIWGLVIGVDGFFKGDLKPRSFNHMHNACEGSDCGTVYISTRFSAVFLSTLQNVEWTNGLLSRRSTFIQQVKSLRCERGFQLHAKLNVRNMIVDPKSPDFPYGRVVGTISAVVSENPLPYGPYKRMLWANEGIEGRGHVPFYVDSLTKNVVLDFANSMKFDIKGNVVESSGGPLYLIQYKGTTRGRELLDNEKYNLGKITLGGDDWFQRTAGITYLSVTDTVIETIKNTPLAVVQGMSPTHCEPVLKERQDGLFVEAVDNHVMRKEPNSDWTMRFRTFQYGRSADQISIVFFPLFDSSPAIVISSTEPSGNDGISTITFRSSNPGEPRGGKQLDGQVYFYDIMAKKGDDGTEFKVQDLTVSIHLYSEFTFTPGEVTWYEHVYPIFQQYANLYPVMKPMINLASYEDVTGKLKLLRHALNDLPVAHSNYMPVTRDLSPQKRKMILSWLDNPLLGTITDTLDDLKRTLQIALQLELSTIPPYLSALFSIKDGYNREVAALIKSVVVDEMKHMALVSNLLNAIGGAPKLNHRSIVPSYPAALPGGANPGLVVKLARCSLNHIRTVFQGIERPDCTITDSEVVQYLRTQRKRIIRYSDDNPNDIAREICKLCEKTTTRPQTIGAIYIYQILYPMAKLERNAGENGVTIFTGESKKQITSAQWLGSNDSSPYAVTDLRSALDAIIDIATEGEGSDPCAPFDKRNEISHYFKFAEVVHGRRLRETDPDDTSMGQCFDNFFPCDEDIPCKKTFSFVGRLVPFFEDGVWPSISNPQTESYPPESQARKYSDNFNKIYTGLLKCIHEAFNGNPDKMKTDCMGMMSSLTGWGKRLVQTPIDPNGNPEIGPNAAPTFEFQDK</sequence>
<dbReference type="PANTHER" id="PTHR34400">
    <property type="match status" value="1"/>
</dbReference>
<dbReference type="InterPro" id="IPR026820">
    <property type="entry name" value="VioB/RebD_dom"/>
</dbReference>
<name>A0A9J7LI64_BRAFL</name>
<evidence type="ECO:0000256" key="2">
    <source>
        <dbReference type="SAM" id="MobiDB-lite"/>
    </source>
</evidence>
<evidence type="ECO:0000313" key="5">
    <source>
        <dbReference type="RefSeq" id="XP_035682165.1"/>
    </source>
</evidence>
<dbReference type="RefSeq" id="XP_035682165.1">
    <property type="nucleotide sequence ID" value="XM_035826272.1"/>
</dbReference>
<dbReference type="Pfam" id="PF12902">
    <property type="entry name" value="Ferritin-like"/>
    <property type="match status" value="1"/>
</dbReference>
<dbReference type="CDD" id="cd00657">
    <property type="entry name" value="Ferritin_like"/>
    <property type="match status" value="1"/>
</dbReference>
<feature type="region of interest" description="Disordered" evidence="2">
    <location>
        <begin position="102"/>
        <end position="127"/>
    </location>
</feature>
<dbReference type="GeneID" id="118419733"/>
<proteinExistence type="predicted"/>
<keyword evidence="4" id="KW-1185">Reference proteome</keyword>
<feature type="coiled-coil region" evidence="1">
    <location>
        <begin position="27"/>
        <end position="54"/>
    </location>
</feature>